<dbReference type="PANTHER" id="PTHR31899">
    <property type="entry name" value="BETA-CAROTENE 3-HYDROXYLASE 1, CHLOROPLASTIC"/>
    <property type="match status" value="1"/>
</dbReference>
<dbReference type="Proteomes" id="UP000060043">
    <property type="component" value="Chromosome"/>
</dbReference>
<proteinExistence type="inferred from homology"/>
<evidence type="ECO:0000256" key="4">
    <source>
        <dbReference type="SAM" id="Phobius"/>
    </source>
</evidence>
<evidence type="ECO:0000313" key="5">
    <source>
        <dbReference type="EMBL" id="ALU30140.1"/>
    </source>
</evidence>
<dbReference type="EMBL" id="CP013694">
    <property type="protein sequence ID" value="ALU30140.1"/>
    <property type="molecule type" value="Genomic_DNA"/>
</dbReference>
<protein>
    <submittedName>
        <fullName evidence="6">Porin</fullName>
    </submittedName>
</protein>
<dbReference type="GO" id="GO:0016123">
    <property type="term" value="P:xanthophyll biosynthetic process"/>
    <property type="evidence" value="ECO:0007669"/>
    <property type="project" value="TreeGrafter"/>
</dbReference>
<dbReference type="Proteomes" id="UP000065473">
    <property type="component" value="Chromosome"/>
</dbReference>
<keyword evidence="4" id="KW-0472">Membrane</keyword>
<dbReference type="RefSeq" id="WP_011278541.1">
    <property type="nucleotide sequence ID" value="NZ_BHWZ01000004.1"/>
</dbReference>
<dbReference type="GO" id="GO:0010291">
    <property type="term" value="F:beta-carotene 3-hydroxylase activity"/>
    <property type="evidence" value="ECO:0007669"/>
    <property type="project" value="TreeGrafter"/>
</dbReference>
<evidence type="ECO:0000313" key="6">
    <source>
        <dbReference type="EMBL" id="ALU30834.1"/>
    </source>
</evidence>
<accession>A0A0U2WXF5</accession>
<organism evidence="6 7">
    <name type="scientific">Sulfolobus acidocaldarius</name>
    <dbReference type="NCBI Taxonomy" id="2285"/>
    <lineage>
        <taxon>Archaea</taxon>
        <taxon>Thermoproteota</taxon>
        <taxon>Thermoprotei</taxon>
        <taxon>Sulfolobales</taxon>
        <taxon>Sulfolobaceae</taxon>
        <taxon>Sulfolobus</taxon>
    </lineage>
</organism>
<feature type="transmembrane region" description="Helical" evidence="4">
    <location>
        <begin position="54"/>
        <end position="71"/>
    </location>
</feature>
<feature type="transmembrane region" description="Helical" evidence="4">
    <location>
        <begin position="77"/>
        <end position="95"/>
    </location>
</feature>
<dbReference type="STRING" id="1435377.SUSAZ_08240"/>
<keyword evidence="4" id="KW-1133">Transmembrane helix</keyword>
<dbReference type="GeneID" id="14552226"/>
<reference evidence="7 8" key="1">
    <citation type="submission" date="2015-12" db="EMBL/GenBank/DDBJ databases">
        <title>A stable core within a dynamic pangenome in Sulfolobus acidocaldarius.</title>
        <authorList>
            <person name="Anderson R."/>
            <person name="Kouris A."/>
            <person name="Seward C."/>
            <person name="Campbell K."/>
            <person name="Whitaker R."/>
        </authorList>
    </citation>
    <scope>NUCLEOTIDE SEQUENCE [LARGE SCALE GENOMIC DNA]</scope>
    <source>
        <strain evidence="5 8">GG12-C01-09</strain>
        <strain evidence="6 7">NG05B_CO5_07</strain>
    </source>
</reference>
<dbReference type="AlphaFoldDB" id="A0A0U2WXF5"/>
<comment type="similarity">
    <text evidence="1">Belongs to the sterol desaturase family.</text>
</comment>
<dbReference type="OMA" id="HKHLGKE"/>
<evidence type="ECO:0000256" key="1">
    <source>
        <dbReference type="ARBA" id="ARBA00009324"/>
    </source>
</evidence>
<feature type="transmembrane region" description="Helical" evidence="4">
    <location>
        <begin position="6"/>
        <end position="25"/>
    </location>
</feature>
<gene>
    <name evidence="5" type="ORF">ATY89_09465</name>
    <name evidence="6" type="ORF">ATZ20_00875</name>
</gene>
<evidence type="ECO:0000313" key="8">
    <source>
        <dbReference type="Proteomes" id="UP000065473"/>
    </source>
</evidence>
<dbReference type="OrthoDB" id="42908at2157"/>
<name>A0A0U2WXF5_9CREN</name>
<dbReference type="PANTHER" id="PTHR31899:SF9">
    <property type="entry name" value="BETA-CAROTENE 3-HYDROXYLASE 1, CHLOROPLASTIC"/>
    <property type="match status" value="1"/>
</dbReference>
<keyword evidence="3" id="KW-0560">Oxidoreductase</keyword>
<dbReference type="PaxDb" id="1435377-SUSAZ_08240"/>
<keyword evidence="2" id="KW-0125">Carotenoid biosynthesis</keyword>
<sequence>MNDLLIILPTAVVMFFSMEFIARFVHKYVMHGFMWFIHKDHHRDQHGTFERNDLFGALFATLAAYLIFNGIFNLNPISLGLGIGMTCYGISYFFVHDMIIHDRHLHLRSWAMKHKYFRELVMVHDVHHNKGRGNWGFLLIIRGLDEIPEGVDRV</sequence>
<dbReference type="InterPro" id="IPR045019">
    <property type="entry name" value="BETA-OHASE-like"/>
</dbReference>
<dbReference type="EMBL" id="CP013695">
    <property type="protein sequence ID" value="ALU30834.1"/>
    <property type="molecule type" value="Genomic_DNA"/>
</dbReference>
<evidence type="ECO:0000313" key="7">
    <source>
        <dbReference type="Proteomes" id="UP000060043"/>
    </source>
</evidence>
<keyword evidence="4" id="KW-0812">Transmembrane</keyword>
<evidence type="ECO:0000256" key="3">
    <source>
        <dbReference type="ARBA" id="ARBA00023002"/>
    </source>
</evidence>
<dbReference type="GO" id="GO:0016119">
    <property type="term" value="P:carotene metabolic process"/>
    <property type="evidence" value="ECO:0007669"/>
    <property type="project" value="TreeGrafter"/>
</dbReference>
<evidence type="ECO:0000256" key="2">
    <source>
        <dbReference type="ARBA" id="ARBA00022746"/>
    </source>
</evidence>